<feature type="compositionally biased region" description="Basic and acidic residues" evidence="4">
    <location>
        <begin position="1"/>
        <end position="10"/>
    </location>
</feature>
<comment type="caution">
    <text evidence="7">The sequence shown here is derived from an EMBL/GenBank/DDBJ whole genome shotgun (WGS) entry which is preliminary data.</text>
</comment>
<feature type="domain" description="AB hydrolase-1" evidence="5">
    <location>
        <begin position="118"/>
        <end position="267"/>
    </location>
</feature>
<sequence>MTIDDVRAADMPDLGQPRPNLDTHTHNRTGRRLTAILAAATLISGAATSIAAASPSTPQGNGAPVPVLSWSDCTGGFECSDAAVPLDYRDPHGRTITLHMIRHRAADPAQRVGTLWMEPGGPGSSGLSFARDNYADLPSALRDRFDVVSFDPRGIGTSSQVECYSDDQYDAAVAATKGVPGPDAFDTAVKVAADFDQNCVTKLGDTAGLFGTQYVARDIDLLRQALGEQQLTFYGRSFGTYVGTVYAAMFPHRVRAMALDGAYDPKHYADQPYAYDEPQYVALDAAMDDFLDWCAQNQTQCGFGDGDPRAAFTALKSDLDANPVQLPTGKKANGFTLAYRLLFNMDAGKVIWPSFGQALHQAQQRDPNSFLLRPPSPASYDQLNPNTVVSCNDRDFPTSLSKLERHVTASADEAPLLGAPWAYAPPMYDQNSAPACVQWPVERVSRYGGSYRAAGSAPILVIGTTHDPDTPYQDAVALSRTFDNARLLTFDAEGHTAFGRSACVTDAVASYLADLTLPKAGTVCSDEVPPATVPAASARSASTGSGSQYSELRDGVRDDHDLIRPAR</sequence>
<feature type="region of interest" description="Disordered" evidence="4">
    <location>
        <begin position="528"/>
        <end position="567"/>
    </location>
</feature>
<keyword evidence="3 7" id="KW-0378">Hydrolase</keyword>
<dbReference type="InterPro" id="IPR013595">
    <property type="entry name" value="Pept_S33_TAP-like_C"/>
</dbReference>
<name>A0ABN2SGJ8_9ACTN</name>
<dbReference type="PANTHER" id="PTHR43248:SF29">
    <property type="entry name" value="TRIPEPTIDYL AMINOPEPTIDASE"/>
    <property type="match status" value="1"/>
</dbReference>
<feature type="region of interest" description="Disordered" evidence="4">
    <location>
        <begin position="1"/>
        <end position="28"/>
    </location>
</feature>
<dbReference type="Pfam" id="PF00561">
    <property type="entry name" value="Abhydrolase_1"/>
    <property type="match status" value="1"/>
</dbReference>
<evidence type="ECO:0000256" key="2">
    <source>
        <dbReference type="ARBA" id="ARBA00022729"/>
    </source>
</evidence>
<evidence type="ECO:0000259" key="6">
    <source>
        <dbReference type="Pfam" id="PF08386"/>
    </source>
</evidence>
<feature type="domain" description="Peptidase S33 tripeptidyl aminopeptidase-like C-terminal" evidence="6">
    <location>
        <begin position="432"/>
        <end position="524"/>
    </location>
</feature>
<feature type="compositionally biased region" description="Basic and acidic residues" evidence="4">
    <location>
        <begin position="551"/>
        <end position="567"/>
    </location>
</feature>
<dbReference type="Proteomes" id="UP001499854">
    <property type="component" value="Unassembled WGS sequence"/>
</dbReference>
<dbReference type="Pfam" id="PF08386">
    <property type="entry name" value="Abhydrolase_4"/>
    <property type="match status" value="1"/>
</dbReference>
<evidence type="ECO:0000259" key="5">
    <source>
        <dbReference type="Pfam" id="PF00561"/>
    </source>
</evidence>
<gene>
    <name evidence="7" type="ORF">GCM10009838_56080</name>
</gene>
<dbReference type="Gene3D" id="3.40.50.1820">
    <property type="entry name" value="alpha/beta hydrolase"/>
    <property type="match status" value="1"/>
</dbReference>
<evidence type="ECO:0000313" key="8">
    <source>
        <dbReference type="Proteomes" id="UP001499854"/>
    </source>
</evidence>
<evidence type="ECO:0000256" key="4">
    <source>
        <dbReference type="SAM" id="MobiDB-lite"/>
    </source>
</evidence>
<dbReference type="EMBL" id="BAAAQM010000037">
    <property type="protein sequence ID" value="GAA1986340.1"/>
    <property type="molecule type" value="Genomic_DNA"/>
</dbReference>
<keyword evidence="2" id="KW-0732">Signal</keyword>
<dbReference type="SUPFAM" id="SSF53474">
    <property type="entry name" value="alpha/beta-Hydrolases"/>
    <property type="match status" value="1"/>
</dbReference>
<dbReference type="GO" id="GO:0016787">
    <property type="term" value="F:hydrolase activity"/>
    <property type="evidence" value="ECO:0007669"/>
    <property type="project" value="UniProtKB-KW"/>
</dbReference>
<proteinExistence type="inferred from homology"/>
<organism evidence="7 8">
    <name type="scientific">Catenulispora subtropica</name>
    <dbReference type="NCBI Taxonomy" id="450798"/>
    <lineage>
        <taxon>Bacteria</taxon>
        <taxon>Bacillati</taxon>
        <taxon>Actinomycetota</taxon>
        <taxon>Actinomycetes</taxon>
        <taxon>Catenulisporales</taxon>
        <taxon>Catenulisporaceae</taxon>
        <taxon>Catenulispora</taxon>
    </lineage>
</organism>
<evidence type="ECO:0000256" key="1">
    <source>
        <dbReference type="ARBA" id="ARBA00010088"/>
    </source>
</evidence>
<dbReference type="PANTHER" id="PTHR43248">
    <property type="entry name" value="2-SUCCINYL-6-HYDROXY-2,4-CYCLOHEXADIENE-1-CARBOXYLATE SYNTHASE"/>
    <property type="match status" value="1"/>
</dbReference>
<dbReference type="InterPro" id="IPR051601">
    <property type="entry name" value="Serine_prot/Carboxylest_S33"/>
</dbReference>
<accession>A0ABN2SGJ8</accession>
<comment type="similarity">
    <text evidence="1">Belongs to the peptidase S33 family.</text>
</comment>
<reference evidence="7 8" key="1">
    <citation type="journal article" date="2019" name="Int. J. Syst. Evol. Microbiol.">
        <title>The Global Catalogue of Microorganisms (GCM) 10K type strain sequencing project: providing services to taxonomists for standard genome sequencing and annotation.</title>
        <authorList>
            <consortium name="The Broad Institute Genomics Platform"/>
            <consortium name="The Broad Institute Genome Sequencing Center for Infectious Disease"/>
            <person name="Wu L."/>
            <person name="Ma J."/>
        </authorList>
    </citation>
    <scope>NUCLEOTIDE SEQUENCE [LARGE SCALE GENOMIC DNA]</scope>
    <source>
        <strain evidence="7 8">JCM 16013</strain>
    </source>
</reference>
<keyword evidence="8" id="KW-1185">Reference proteome</keyword>
<evidence type="ECO:0000313" key="7">
    <source>
        <dbReference type="EMBL" id="GAA1986340.1"/>
    </source>
</evidence>
<protein>
    <submittedName>
        <fullName evidence="7">Alpha/beta hydrolase</fullName>
    </submittedName>
</protein>
<evidence type="ECO:0000256" key="3">
    <source>
        <dbReference type="ARBA" id="ARBA00022801"/>
    </source>
</evidence>
<dbReference type="InterPro" id="IPR000073">
    <property type="entry name" value="AB_hydrolase_1"/>
</dbReference>
<dbReference type="InterPro" id="IPR029058">
    <property type="entry name" value="AB_hydrolase_fold"/>
</dbReference>
<feature type="compositionally biased region" description="Low complexity" evidence="4">
    <location>
        <begin position="535"/>
        <end position="547"/>
    </location>
</feature>